<organism evidence="4 5">
    <name type="scientific">Prevotella communis</name>
    <dbReference type="NCBI Taxonomy" id="2913614"/>
    <lineage>
        <taxon>Bacteria</taxon>
        <taxon>Pseudomonadati</taxon>
        <taxon>Bacteroidota</taxon>
        <taxon>Bacteroidia</taxon>
        <taxon>Bacteroidales</taxon>
        <taxon>Prevotellaceae</taxon>
        <taxon>Prevotella</taxon>
    </lineage>
</organism>
<evidence type="ECO:0000313" key="5">
    <source>
        <dbReference type="Proteomes" id="UP000199134"/>
    </source>
</evidence>
<dbReference type="GO" id="GO:0043565">
    <property type="term" value="F:sequence-specific DNA binding"/>
    <property type="evidence" value="ECO:0007669"/>
    <property type="project" value="InterPro"/>
</dbReference>
<name>A0A1H0KP11_9BACT</name>
<dbReference type="PANTHER" id="PTHR43280">
    <property type="entry name" value="ARAC-FAMILY TRANSCRIPTIONAL REGULATOR"/>
    <property type="match status" value="1"/>
</dbReference>
<feature type="transmembrane region" description="Helical" evidence="2">
    <location>
        <begin position="205"/>
        <end position="222"/>
    </location>
</feature>
<reference evidence="5" key="1">
    <citation type="submission" date="2016-10" db="EMBL/GenBank/DDBJ databases">
        <authorList>
            <person name="de Groot N.N."/>
        </authorList>
    </citation>
    <scope>NUCLEOTIDE SEQUENCE [LARGE SCALE GENOMIC DNA]</scope>
    <source>
        <strain evidence="5">BP1-145</strain>
    </source>
</reference>
<feature type="transmembrane region" description="Helical" evidence="2">
    <location>
        <begin position="48"/>
        <end position="68"/>
    </location>
</feature>
<feature type="domain" description="HTH araC/xylS-type" evidence="3">
    <location>
        <begin position="247"/>
        <end position="356"/>
    </location>
</feature>
<dbReference type="GO" id="GO:0003700">
    <property type="term" value="F:DNA-binding transcription factor activity"/>
    <property type="evidence" value="ECO:0007669"/>
    <property type="project" value="InterPro"/>
</dbReference>
<sequence>MFGQLSLDVMLLLMLYAAGTATAFIACLYLLLRQGNAFARRVKTPDRLRLWTAAFFGIMAAGHLWYLPASMTADNETATLWMLIGGLLDCLLMIPVAIVVLLCMLQDRRRPLWPVWVAVAPLVIMMAVSVGMRSYDLLPWMRGYLLLVGIGLMVYMVRAVYQYGHWLRDNFADLEHKEVWQSFVVLAVVMLMVGIYASGDGGMDYEFLVQVCALVLIVYLLWRVETLQDLSISQIVLNEEIAGPVPDDIDCLLRQHCEAKQLYLQRDLTVSQLAQALGINRFYLSQYFSRKKTTYNTYINELRINHFIGLYREAVSAGRPVSAKLLAGRSGYRSYSTFSLAFKQYTGFSVTNWIYKESGISSVGASAATP</sequence>
<dbReference type="PANTHER" id="PTHR43280:SF2">
    <property type="entry name" value="HTH-TYPE TRANSCRIPTIONAL REGULATOR EXSA"/>
    <property type="match status" value="1"/>
</dbReference>
<accession>A0A1H0KP11</accession>
<feature type="transmembrane region" description="Helical" evidence="2">
    <location>
        <begin position="12"/>
        <end position="32"/>
    </location>
</feature>
<dbReference type="AlphaFoldDB" id="A0A1H0KP11"/>
<comment type="caution">
    <text evidence="4">The sequence shown here is derived from an EMBL/GenBank/DDBJ whole genome shotgun (WGS) entry which is preliminary data.</text>
</comment>
<proteinExistence type="predicted"/>
<feature type="transmembrane region" description="Helical" evidence="2">
    <location>
        <begin position="80"/>
        <end position="105"/>
    </location>
</feature>
<feature type="transmembrane region" description="Helical" evidence="2">
    <location>
        <begin position="182"/>
        <end position="199"/>
    </location>
</feature>
<evidence type="ECO:0000256" key="2">
    <source>
        <dbReference type="SAM" id="Phobius"/>
    </source>
</evidence>
<dbReference type="Proteomes" id="UP000199134">
    <property type="component" value="Unassembled WGS sequence"/>
</dbReference>
<evidence type="ECO:0000313" key="4">
    <source>
        <dbReference type="EMBL" id="SDO57714.1"/>
    </source>
</evidence>
<evidence type="ECO:0000259" key="3">
    <source>
        <dbReference type="PROSITE" id="PS01124"/>
    </source>
</evidence>
<keyword evidence="2" id="KW-1133">Transmembrane helix</keyword>
<keyword evidence="2" id="KW-0472">Membrane</keyword>
<dbReference type="InterPro" id="IPR018060">
    <property type="entry name" value="HTH_AraC"/>
</dbReference>
<dbReference type="OrthoDB" id="1028319at2"/>
<keyword evidence="1" id="KW-0238">DNA-binding</keyword>
<keyword evidence="2" id="KW-0812">Transmembrane</keyword>
<protein>
    <submittedName>
        <fullName evidence="4">Helix-turn-helix domain-containing protein</fullName>
    </submittedName>
</protein>
<feature type="transmembrane region" description="Helical" evidence="2">
    <location>
        <begin position="144"/>
        <end position="161"/>
    </location>
</feature>
<feature type="transmembrane region" description="Helical" evidence="2">
    <location>
        <begin position="112"/>
        <end position="132"/>
    </location>
</feature>
<dbReference type="Pfam" id="PF12833">
    <property type="entry name" value="HTH_18"/>
    <property type="match status" value="1"/>
</dbReference>
<dbReference type="EMBL" id="FNIW01000028">
    <property type="protein sequence ID" value="SDO57714.1"/>
    <property type="molecule type" value="Genomic_DNA"/>
</dbReference>
<dbReference type="PROSITE" id="PS01124">
    <property type="entry name" value="HTH_ARAC_FAMILY_2"/>
    <property type="match status" value="1"/>
</dbReference>
<evidence type="ECO:0000256" key="1">
    <source>
        <dbReference type="ARBA" id="ARBA00023125"/>
    </source>
</evidence>
<dbReference type="Gene3D" id="1.10.10.60">
    <property type="entry name" value="Homeodomain-like"/>
    <property type="match status" value="1"/>
</dbReference>
<dbReference type="SMART" id="SM00342">
    <property type="entry name" value="HTH_ARAC"/>
    <property type="match status" value="1"/>
</dbReference>
<gene>
    <name evidence="4" type="ORF">SAMN04487900_1284</name>
</gene>